<keyword evidence="3" id="KW-1185">Reference proteome</keyword>
<name>A0ABR3LQG2_9TELE</name>
<gene>
    <name evidence="2" type="ORF">QQF64_016475</name>
</gene>
<protein>
    <submittedName>
        <fullName evidence="2">Uncharacterized protein</fullName>
    </submittedName>
</protein>
<proteinExistence type="predicted"/>
<dbReference type="EMBL" id="JAYMGO010000020">
    <property type="protein sequence ID" value="KAL1254246.1"/>
    <property type="molecule type" value="Genomic_DNA"/>
</dbReference>
<accession>A0ABR3LQG2</accession>
<evidence type="ECO:0000313" key="2">
    <source>
        <dbReference type="EMBL" id="KAL1254246.1"/>
    </source>
</evidence>
<organism evidence="2 3">
    <name type="scientific">Cirrhinus molitorella</name>
    <name type="common">mud carp</name>
    <dbReference type="NCBI Taxonomy" id="172907"/>
    <lineage>
        <taxon>Eukaryota</taxon>
        <taxon>Metazoa</taxon>
        <taxon>Chordata</taxon>
        <taxon>Craniata</taxon>
        <taxon>Vertebrata</taxon>
        <taxon>Euteleostomi</taxon>
        <taxon>Actinopterygii</taxon>
        <taxon>Neopterygii</taxon>
        <taxon>Teleostei</taxon>
        <taxon>Ostariophysi</taxon>
        <taxon>Cypriniformes</taxon>
        <taxon>Cyprinidae</taxon>
        <taxon>Labeoninae</taxon>
        <taxon>Labeonini</taxon>
        <taxon>Cirrhinus</taxon>
    </lineage>
</organism>
<evidence type="ECO:0000256" key="1">
    <source>
        <dbReference type="SAM" id="MobiDB-lite"/>
    </source>
</evidence>
<feature type="region of interest" description="Disordered" evidence="1">
    <location>
        <begin position="1"/>
        <end position="20"/>
    </location>
</feature>
<sequence>MAFSPNFEAGNRAEDPRHGFARAPLPTESRHAAGPFCVRTAGTASREPVARRDRIVVSTLRCGRSNTVRIRVTAANCDVDVLLLFATSPFSWVLRLHLGGILCCPPPAKRAGGPLPGVVVAERLRRWT</sequence>
<evidence type="ECO:0000313" key="3">
    <source>
        <dbReference type="Proteomes" id="UP001558613"/>
    </source>
</evidence>
<reference evidence="2 3" key="1">
    <citation type="submission" date="2023-09" db="EMBL/GenBank/DDBJ databases">
        <authorList>
            <person name="Wang M."/>
        </authorList>
    </citation>
    <scope>NUCLEOTIDE SEQUENCE [LARGE SCALE GENOMIC DNA]</scope>
    <source>
        <strain evidence="2">GT-2023</strain>
        <tissue evidence="2">Liver</tissue>
    </source>
</reference>
<dbReference type="Proteomes" id="UP001558613">
    <property type="component" value="Unassembled WGS sequence"/>
</dbReference>
<comment type="caution">
    <text evidence="2">The sequence shown here is derived from an EMBL/GenBank/DDBJ whole genome shotgun (WGS) entry which is preliminary data.</text>
</comment>